<keyword evidence="3" id="KW-1185">Reference proteome</keyword>
<organism evidence="2 3">
    <name type="scientific">Crenichthys baileyi</name>
    <name type="common">White River springfish</name>
    <dbReference type="NCBI Taxonomy" id="28760"/>
    <lineage>
        <taxon>Eukaryota</taxon>
        <taxon>Metazoa</taxon>
        <taxon>Chordata</taxon>
        <taxon>Craniata</taxon>
        <taxon>Vertebrata</taxon>
        <taxon>Euteleostomi</taxon>
        <taxon>Actinopterygii</taxon>
        <taxon>Neopterygii</taxon>
        <taxon>Teleostei</taxon>
        <taxon>Neoteleostei</taxon>
        <taxon>Acanthomorphata</taxon>
        <taxon>Ovalentaria</taxon>
        <taxon>Atherinomorphae</taxon>
        <taxon>Cyprinodontiformes</taxon>
        <taxon>Goodeidae</taxon>
        <taxon>Crenichthys</taxon>
    </lineage>
</organism>
<evidence type="ECO:0000256" key="1">
    <source>
        <dbReference type="SAM" id="MobiDB-lite"/>
    </source>
</evidence>
<feature type="compositionally biased region" description="Low complexity" evidence="1">
    <location>
        <begin position="63"/>
        <end position="81"/>
    </location>
</feature>
<protein>
    <submittedName>
        <fullName evidence="2">Uncharacterized protein</fullName>
    </submittedName>
</protein>
<dbReference type="EMBL" id="JAHHUM010000969">
    <property type="protein sequence ID" value="KAK5615404.1"/>
    <property type="molecule type" value="Genomic_DNA"/>
</dbReference>
<feature type="region of interest" description="Disordered" evidence="1">
    <location>
        <begin position="49"/>
        <end position="81"/>
    </location>
</feature>
<dbReference type="Proteomes" id="UP001311232">
    <property type="component" value="Unassembled WGS sequence"/>
</dbReference>
<dbReference type="AlphaFoldDB" id="A0AAV9S241"/>
<accession>A0AAV9S241</accession>
<evidence type="ECO:0000313" key="3">
    <source>
        <dbReference type="Proteomes" id="UP001311232"/>
    </source>
</evidence>
<evidence type="ECO:0000313" key="2">
    <source>
        <dbReference type="EMBL" id="KAK5615404.1"/>
    </source>
</evidence>
<proteinExistence type="predicted"/>
<sequence>MFTLSILTSPIIGHVLLQTAERSVGRWRKEGDLFPEMRKVKLEDGAHFSCDPISGIRGEQAEGRSGLSSRSASAHGSASTR</sequence>
<name>A0AAV9S241_9TELE</name>
<gene>
    <name evidence="2" type="ORF">CRENBAI_001818</name>
</gene>
<comment type="caution">
    <text evidence="2">The sequence shown here is derived from an EMBL/GenBank/DDBJ whole genome shotgun (WGS) entry which is preliminary data.</text>
</comment>
<reference evidence="2 3" key="1">
    <citation type="submission" date="2021-06" db="EMBL/GenBank/DDBJ databases">
        <authorList>
            <person name="Palmer J.M."/>
        </authorList>
    </citation>
    <scope>NUCLEOTIDE SEQUENCE [LARGE SCALE GENOMIC DNA]</scope>
    <source>
        <strain evidence="2 3">MEX-2019</strain>
        <tissue evidence="2">Muscle</tissue>
    </source>
</reference>